<accession>A0A0N9ZGM8</accession>
<evidence type="ECO:0000313" key="1">
    <source>
        <dbReference type="EMBL" id="ALI56122.1"/>
    </source>
</evidence>
<name>A0A0N9ZGM8_9RHOB</name>
<proteinExistence type="predicted"/>
<sequence>MSWFSSQKSKGPHLKKMRAAPATLRVAGAVDILDRKIFGA</sequence>
<dbReference type="EMBL" id="CP012023">
    <property type="protein sequence ID" value="ALI56122.1"/>
    <property type="molecule type" value="Genomic_DNA"/>
</dbReference>
<evidence type="ECO:0000313" key="2">
    <source>
        <dbReference type="Proteomes" id="UP000064920"/>
    </source>
</evidence>
<organism evidence="1 2">
    <name type="scientific">Celeribacter marinus</name>
    <dbReference type="NCBI Taxonomy" id="1397108"/>
    <lineage>
        <taxon>Bacteria</taxon>
        <taxon>Pseudomonadati</taxon>
        <taxon>Pseudomonadota</taxon>
        <taxon>Alphaproteobacteria</taxon>
        <taxon>Rhodobacterales</taxon>
        <taxon>Roseobacteraceae</taxon>
        <taxon>Celeribacter</taxon>
    </lineage>
</organism>
<dbReference type="AlphaFoldDB" id="A0A0N9ZGM8"/>
<dbReference type="Proteomes" id="UP000064920">
    <property type="component" value="Chromosome"/>
</dbReference>
<protein>
    <submittedName>
        <fullName evidence="1">Uncharacterized protein</fullName>
    </submittedName>
</protein>
<dbReference type="KEGG" id="cmar:IMCC12053_2175"/>
<keyword evidence="2" id="KW-1185">Reference proteome</keyword>
<gene>
    <name evidence="1" type="ORF">IMCC12053_2175</name>
</gene>
<reference evidence="1 2" key="1">
    <citation type="submission" date="2015-05" db="EMBL/GenBank/DDBJ databases">
        <authorList>
            <person name="Wang D.B."/>
            <person name="Wang M."/>
        </authorList>
    </citation>
    <scope>NUCLEOTIDE SEQUENCE [LARGE SCALE GENOMIC DNA]</scope>
    <source>
        <strain evidence="1 2">IMCC 12053</strain>
    </source>
</reference>